<reference evidence="1 2" key="1">
    <citation type="submission" date="2017-03" db="EMBL/GenBank/DDBJ databases">
        <title>Lifting the veil on microbial sulfur biogeochemistry in mining wastewaters.</title>
        <authorList>
            <person name="Kantor R.S."/>
            <person name="Colenbrander Nelson T."/>
            <person name="Marshall S."/>
            <person name="Bennett D."/>
            <person name="Apte S."/>
            <person name="Camacho D."/>
            <person name="Thomas B.C."/>
            <person name="Warren L.A."/>
            <person name="Banfield J.F."/>
        </authorList>
    </citation>
    <scope>NUCLEOTIDE SEQUENCE [LARGE SCALE GENOMIC DNA]</scope>
    <source>
        <strain evidence="1">32-69-9</strain>
    </source>
</reference>
<protein>
    <submittedName>
        <fullName evidence="1">Uncharacterized protein</fullName>
    </submittedName>
</protein>
<organism evidence="1 2">
    <name type="scientific">Brevundimonas subvibrioides</name>
    <dbReference type="NCBI Taxonomy" id="74313"/>
    <lineage>
        <taxon>Bacteria</taxon>
        <taxon>Pseudomonadati</taxon>
        <taxon>Pseudomonadota</taxon>
        <taxon>Alphaproteobacteria</taxon>
        <taxon>Caulobacterales</taxon>
        <taxon>Caulobacteraceae</taxon>
        <taxon>Brevundimonas</taxon>
    </lineage>
</organism>
<evidence type="ECO:0000313" key="2">
    <source>
        <dbReference type="Proteomes" id="UP000215595"/>
    </source>
</evidence>
<sequence>MTTPFFDVVGGAVSDLARRIVLYWVSRMANDPDDTYASIEAGEHADMLKMAETSKQFLSDRGLLERELQTQQRIQRHAEALL</sequence>
<dbReference type="AlphaFoldDB" id="A0A258FF65"/>
<dbReference type="Proteomes" id="UP000215595">
    <property type="component" value="Unassembled WGS sequence"/>
</dbReference>
<proteinExistence type="predicted"/>
<evidence type="ECO:0000313" key="1">
    <source>
        <dbReference type="EMBL" id="OYX30749.1"/>
    </source>
</evidence>
<gene>
    <name evidence="1" type="ORF">B7Z01_13635</name>
</gene>
<comment type="caution">
    <text evidence="1">The sequence shown here is derived from an EMBL/GenBank/DDBJ whole genome shotgun (WGS) entry which is preliminary data.</text>
</comment>
<dbReference type="EMBL" id="NCEB01000039">
    <property type="protein sequence ID" value="OYX30749.1"/>
    <property type="molecule type" value="Genomic_DNA"/>
</dbReference>
<name>A0A258FF65_9CAUL</name>
<accession>A0A258FF65</accession>